<dbReference type="GO" id="GO:0000993">
    <property type="term" value="F:RNA polymerase II complex binding"/>
    <property type="evidence" value="ECO:0007669"/>
    <property type="project" value="TreeGrafter"/>
</dbReference>
<reference evidence="7" key="1">
    <citation type="submission" date="2016-05" db="EMBL/GenBank/DDBJ databases">
        <title>Comparative genomics of biotechnologically important yeasts.</title>
        <authorList>
            <consortium name="DOE Joint Genome Institute"/>
            <person name="Riley R."/>
            <person name="Haridas S."/>
            <person name="Wolfe K.H."/>
            <person name="Lopes M.R."/>
            <person name="Hittinger C.T."/>
            <person name="Goker M."/>
            <person name="Salamov A."/>
            <person name="Wisecaver J."/>
            <person name="Long T.M."/>
            <person name="Aerts A.L."/>
            <person name="Barry K."/>
            <person name="Choi C."/>
            <person name="Clum A."/>
            <person name="Coughlan A.Y."/>
            <person name="Deshpande S."/>
            <person name="Douglass A.P."/>
            <person name="Hanson S.J."/>
            <person name="Klenk H.-P."/>
            <person name="Labutti K."/>
            <person name="Lapidus A."/>
            <person name="Lindquist E."/>
            <person name="Lipzen A."/>
            <person name="Meier-Kolthoff J.P."/>
            <person name="Ohm R.A."/>
            <person name="Otillar R.P."/>
            <person name="Pangilinan J."/>
            <person name="Peng Y."/>
            <person name="Rokas A."/>
            <person name="Rosa C.A."/>
            <person name="Scheuner C."/>
            <person name="Sibirny A.A."/>
            <person name="Slot J.C."/>
            <person name="Stielow J.B."/>
            <person name="Sun H."/>
            <person name="Kurtzman C.P."/>
            <person name="Blackwell M."/>
            <person name="Grigoriev I.V."/>
            <person name="Jeffries T.W."/>
        </authorList>
    </citation>
    <scope>NUCLEOTIDE SEQUENCE [LARGE SCALE GENOMIC DNA]</scope>
    <source>
        <strain evidence="7">NRRL Y-2460</strain>
    </source>
</reference>
<sequence>MPGPDNAAIAELQSAIQKKTPIKMLDNANNEVDDISVATSLLINDKNFNLDVITNYQNQSLKAVYFSWLNRDSSSTEYIKLANDKDIPTLSFIQRTELISILLNASTITSTTKTSIAGADSTTDSASKVSETGTKKRKLDKFTEDILSNEREIPSQYRGTDYNNLIKIAQNKIIYPLTKGKKPSASNAVDGTKSHPVNLYSSSLSTITQDTSKDPIIILSPASSSIINLGNVVRFLKDGVFEPPTVSTVNNGIVKLKKQTRFGPMSFLIIENTDKFFNKPDYWRRVVAIFTTGQKWQFKSYPQSNPNKLFRQYPGFFVNYGDKVPKQIEEWGNINVISIDKNRRFKDLQIVESFWDTLEKSMANKGYGSTRR</sequence>
<name>A0A1E4TT12_PACTA</name>
<dbReference type="GO" id="GO:0032968">
    <property type="term" value="P:positive regulation of transcription elongation by RNA polymerase II"/>
    <property type="evidence" value="ECO:0007669"/>
    <property type="project" value="TreeGrafter"/>
</dbReference>
<dbReference type="Gene3D" id="3.40.50.11990">
    <property type="entry name" value="RNA polymerase II accessory factor, Cdc73 C-terminal domain"/>
    <property type="match status" value="1"/>
</dbReference>
<keyword evidence="4" id="KW-0539">Nucleus</keyword>
<keyword evidence="3" id="KW-0804">Transcription</keyword>
<accession>A0A1E4TT12</accession>
<dbReference type="GO" id="GO:0016593">
    <property type="term" value="C:Cdc73/Paf1 complex"/>
    <property type="evidence" value="ECO:0007669"/>
    <property type="project" value="EnsemblFungi"/>
</dbReference>
<evidence type="ECO:0000256" key="4">
    <source>
        <dbReference type="ARBA" id="ARBA00023242"/>
    </source>
</evidence>
<dbReference type="Proteomes" id="UP000094236">
    <property type="component" value="Unassembled WGS sequence"/>
</dbReference>
<dbReference type="EMBL" id="KV454015">
    <property type="protein sequence ID" value="ODV94877.1"/>
    <property type="molecule type" value="Genomic_DNA"/>
</dbReference>
<dbReference type="PANTHER" id="PTHR12466">
    <property type="entry name" value="CDC73 DOMAIN PROTEIN"/>
    <property type="match status" value="1"/>
</dbReference>
<dbReference type="AlphaFoldDB" id="A0A1E4TT12"/>
<evidence type="ECO:0000259" key="5">
    <source>
        <dbReference type="Pfam" id="PF05179"/>
    </source>
</evidence>
<dbReference type="InterPro" id="IPR007852">
    <property type="entry name" value="Cdc73/Parafibromin"/>
</dbReference>
<organism evidence="6 7">
    <name type="scientific">Pachysolen tannophilus NRRL Y-2460</name>
    <dbReference type="NCBI Taxonomy" id="669874"/>
    <lineage>
        <taxon>Eukaryota</taxon>
        <taxon>Fungi</taxon>
        <taxon>Dikarya</taxon>
        <taxon>Ascomycota</taxon>
        <taxon>Saccharomycotina</taxon>
        <taxon>Pichiomycetes</taxon>
        <taxon>Pachysolenaceae</taxon>
        <taxon>Pachysolen</taxon>
    </lineage>
</organism>
<comment type="similarity">
    <text evidence="2">Belongs to the CDC73 family.</text>
</comment>
<gene>
    <name evidence="6" type="ORF">PACTADRAFT_3765</name>
</gene>
<dbReference type="STRING" id="669874.A0A1E4TT12"/>
<dbReference type="InterPro" id="IPR031336">
    <property type="entry name" value="CDC73_C"/>
</dbReference>
<feature type="domain" description="Cell division control protein 73 C-terminal" evidence="5">
    <location>
        <begin position="212"/>
        <end position="360"/>
    </location>
</feature>
<evidence type="ECO:0000256" key="1">
    <source>
        <dbReference type="ARBA" id="ARBA00004123"/>
    </source>
</evidence>
<proteinExistence type="inferred from homology"/>
<comment type="subcellular location">
    <subcellularLocation>
        <location evidence="1">Nucleus</location>
    </subcellularLocation>
</comment>
<dbReference type="InterPro" id="IPR038103">
    <property type="entry name" value="CDC73_C_sf"/>
</dbReference>
<dbReference type="PANTHER" id="PTHR12466:SF8">
    <property type="entry name" value="PARAFIBROMIN"/>
    <property type="match status" value="1"/>
</dbReference>
<dbReference type="Pfam" id="PF05179">
    <property type="entry name" value="CDC73_C"/>
    <property type="match status" value="1"/>
</dbReference>
<evidence type="ECO:0000313" key="6">
    <source>
        <dbReference type="EMBL" id="ODV94877.1"/>
    </source>
</evidence>
<protein>
    <recommendedName>
        <fullName evidence="5">Cell division control protein 73 C-terminal domain-containing protein</fullName>
    </recommendedName>
</protein>
<evidence type="ECO:0000256" key="3">
    <source>
        <dbReference type="ARBA" id="ARBA00023163"/>
    </source>
</evidence>
<dbReference type="OrthoDB" id="2186602at2759"/>
<evidence type="ECO:0000313" key="7">
    <source>
        <dbReference type="Proteomes" id="UP000094236"/>
    </source>
</evidence>
<keyword evidence="7" id="KW-1185">Reference proteome</keyword>
<dbReference type="GO" id="GO:0006368">
    <property type="term" value="P:transcription elongation by RNA polymerase II"/>
    <property type="evidence" value="ECO:0007669"/>
    <property type="project" value="InterPro"/>
</dbReference>
<evidence type="ECO:0000256" key="2">
    <source>
        <dbReference type="ARBA" id="ARBA00010427"/>
    </source>
</evidence>